<comment type="similarity">
    <text evidence="7">Belongs to the binding-protein-dependent transport system permease family.</text>
</comment>
<feature type="transmembrane region" description="Helical" evidence="7">
    <location>
        <begin position="280"/>
        <end position="306"/>
    </location>
</feature>
<evidence type="ECO:0000256" key="4">
    <source>
        <dbReference type="ARBA" id="ARBA00022692"/>
    </source>
</evidence>
<protein>
    <submittedName>
        <fullName evidence="9">Peptide ABC transporter permease</fullName>
    </submittedName>
</protein>
<feature type="transmembrane region" description="Helical" evidence="7">
    <location>
        <begin position="99"/>
        <end position="126"/>
    </location>
</feature>
<feature type="domain" description="ABC transmembrane type-1" evidence="8">
    <location>
        <begin position="99"/>
        <end position="299"/>
    </location>
</feature>
<dbReference type="InterPro" id="IPR035906">
    <property type="entry name" value="MetI-like_sf"/>
</dbReference>
<reference evidence="9" key="2">
    <citation type="submission" date="2020-09" db="EMBL/GenBank/DDBJ databases">
        <authorList>
            <person name="Sun Q."/>
            <person name="Zhou Y."/>
        </authorList>
    </citation>
    <scope>NUCLEOTIDE SEQUENCE</scope>
    <source>
        <strain evidence="9">CGMCC 1.15758</strain>
    </source>
</reference>
<evidence type="ECO:0000259" key="8">
    <source>
        <dbReference type="PROSITE" id="PS50928"/>
    </source>
</evidence>
<dbReference type="InterPro" id="IPR000515">
    <property type="entry name" value="MetI-like"/>
</dbReference>
<evidence type="ECO:0000256" key="2">
    <source>
        <dbReference type="ARBA" id="ARBA00022448"/>
    </source>
</evidence>
<keyword evidence="6 7" id="KW-0472">Membrane</keyword>
<dbReference type="Pfam" id="PF19300">
    <property type="entry name" value="BPD_transp_1_N"/>
    <property type="match status" value="1"/>
</dbReference>
<dbReference type="PROSITE" id="PS50928">
    <property type="entry name" value="ABC_TM1"/>
    <property type="match status" value="1"/>
</dbReference>
<keyword evidence="3" id="KW-1003">Cell membrane</keyword>
<evidence type="ECO:0000256" key="6">
    <source>
        <dbReference type="ARBA" id="ARBA00023136"/>
    </source>
</evidence>
<feature type="transmembrane region" description="Helical" evidence="7">
    <location>
        <begin position="238"/>
        <end position="260"/>
    </location>
</feature>
<organism evidence="9 10">
    <name type="scientific">Cysteiniphilum litorale</name>
    <dbReference type="NCBI Taxonomy" id="2056700"/>
    <lineage>
        <taxon>Bacteria</taxon>
        <taxon>Pseudomonadati</taxon>
        <taxon>Pseudomonadota</taxon>
        <taxon>Gammaproteobacteria</taxon>
        <taxon>Thiotrichales</taxon>
        <taxon>Fastidiosibacteraceae</taxon>
        <taxon>Cysteiniphilum</taxon>
    </lineage>
</organism>
<dbReference type="Pfam" id="PF00528">
    <property type="entry name" value="BPD_transp_1"/>
    <property type="match status" value="1"/>
</dbReference>
<accession>A0A8J2Z6G0</accession>
<dbReference type="PANTHER" id="PTHR30465">
    <property type="entry name" value="INNER MEMBRANE ABC TRANSPORTER"/>
    <property type="match status" value="1"/>
</dbReference>
<keyword evidence="5 7" id="KW-1133">Transmembrane helix</keyword>
<dbReference type="CDD" id="cd06261">
    <property type="entry name" value="TM_PBP2"/>
    <property type="match status" value="1"/>
</dbReference>
<feature type="transmembrane region" description="Helical" evidence="7">
    <location>
        <begin position="138"/>
        <end position="168"/>
    </location>
</feature>
<evidence type="ECO:0000256" key="5">
    <source>
        <dbReference type="ARBA" id="ARBA00022989"/>
    </source>
</evidence>
<evidence type="ECO:0000313" key="10">
    <source>
        <dbReference type="Proteomes" id="UP000636949"/>
    </source>
</evidence>
<keyword evidence="4 7" id="KW-0812">Transmembrane</keyword>
<feature type="transmembrane region" description="Helical" evidence="7">
    <location>
        <begin position="180"/>
        <end position="199"/>
    </location>
</feature>
<sequence length="312" mass="34314">MFGYIIRRLGGAIPTLFVVVLISFLMVHMTPGDPFATERALPPEVLKQLHHQYHLDLPLWKQFFYYINDLLHGNLGYSYKYQGQSINQLVFPDGGQGGFWVSVQLGIFSIILASIFGIIFGIFSALTRNTKLGFVDRIIGVIAMLFISTPIVVTAPLAVLIFAVILGIFPAGGWGSWNDLVLPVIVLAIPYIAIITQITRSSLIEILSSPFIRTAKAKGLSMPRIVWKHALKPSLMPVVSFLGPAVAGILTGSVVVETVFTIPGIGVQVVQGATNRDYNLVLALTIIYSLLVILFNLIVDIVYAFLDPKIRY</sequence>
<evidence type="ECO:0000256" key="7">
    <source>
        <dbReference type="RuleBase" id="RU363032"/>
    </source>
</evidence>
<keyword evidence="2 7" id="KW-0813">Transport</keyword>
<evidence type="ECO:0000256" key="3">
    <source>
        <dbReference type="ARBA" id="ARBA00022475"/>
    </source>
</evidence>
<dbReference type="SUPFAM" id="SSF161098">
    <property type="entry name" value="MetI-like"/>
    <property type="match status" value="1"/>
</dbReference>
<dbReference type="GO" id="GO:0055085">
    <property type="term" value="P:transmembrane transport"/>
    <property type="evidence" value="ECO:0007669"/>
    <property type="project" value="InterPro"/>
</dbReference>
<dbReference type="RefSeq" id="WP_117003701.1">
    <property type="nucleotide sequence ID" value="NZ_BMJS01000036.1"/>
</dbReference>
<gene>
    <name evidence="9" type="primary">oppB</name>
    <name evidence="9" type="ORF">GCM10010995_23830</name>
</gene>
<keyword evidence="10" id="KW-1185">Reference proteome</keyword>
<reference evidence="9" key="1">
    <citation type="journal article" date="2014" name="Int. J. Syst. Evol. Microbiol.">
        <title>Complete genome sequence of Corynebacterium casei LMG S-19264T (=DSM 44701T), isolated from a smear-ripened cheese.</title>
        <authorList>
            <consortium name="US DOE Joint Genome Institute (JGI-PGF)"/>
            <person name="Walter F."/>
            <person name="Albersmeier A."/>
            <person name="Kalinowski J."/>
            <person name="Ruckert C."/>
        </authorList>
    </citation>
    <scope>NUCLEOTIDE SEQUENCE</scope>
    <source>
        <strain evidence="9">CGMCC 1.15758</strain>
    </source>
</reference>
<comment type="caution">
    <text evidence="9">The sequence shown here is derived from an EMBL/GenBank/DDBJ whole genome shotgun (WGS) entry which is preliminary data.</text>
</comment>
<proteinExistence type="inferred from homology"/>
<name>A0A8J2Z6G0_9GAMM</name>
<dbReference type="Proteomes" id="UP000636949">
    <property type="component" value="Unassembled WGS sequence"/>
</dbReference>
<dbReference type="GO" id="GO:0005886">
    <property type="term" value="C:plasma membrane"/>
    <property type="evidence" value="ECO:0007669"/>
    <property type="project" value="UniProtKB-SubCell"/>
</dbReference>
<evidence type="ECO:0000256" key="1">
    <source>
        <dbReference type="ARBA" id="ARBA00004651"/>
    </source>
</evidence>
<evidence type="ECO:0000313" key="9">
    <source>
        <dbReference type="EMBL" id="GGG05560.1"/>
    </source>
</evidence>
<dbReference type="Gene3D" id="1.10.3720.10">
    <property type="entry name" value="MetI-like"/>
    <property type="match status" value="1"/>
</dbReference>
<comment type="subcellular location">
    <subcellularLocation>
        <location evidence="1 7">Cell membrane</location>
        <topology evidence="1 7">Multi-pass membrane protein</topology>
    </subcellularLocation>
</comment>
<feature type="transmembrane region" description="Helical" evidence="7">
    <location>
        <begin position="12"/>
        <end position="29"/>
    </location>
</feature>
<dbReference type="EMBL" id="BMJS01000036">
    <property type="protein sequence ID" value="GGG05560.1"/>
    <property type="molecule type" value="Genomic_DNA"/>
</dbReference>
<dbReference type="InterPro" id="IPR045621">
    <property type="entry name" value="BPD_transp_1_N"/>
</dbReference>
<dbReference type="PANTHER" id="PTHR30465:SF74">
    <property type="entry name" value="OLIGOPEPTIDE TRANSPORT SYSTEM PERMEASE PROTEIN OPPB"/>
    <property type="match status" value="1"/>
</dbReference>
<dbReference type="AlphaFoldDB" id="A0A8J2Z6G0"/>
<dbReference type="OrthoDB" id="9805855at2"/>